<reference evidence="1" key="1">
    <citation type="journal article" date="2023" name="Plant Biotechnol. J.">
        <title>Chromosome-level wild Hevea brasiliensis genome provides new tools for genomic-assisted breeding and valuable loci to elevate rubber yield.</title>
        <authorList>
            <person name="Cheng H."/>
            <person name="Song X."/>
            <person name="Hu Y."/>
            <person name="Wu T."/>
            <person name="Yang Q."/>
            <person name="An Z."/>
            <person name="Feng S."/>
            <person name="Deng Z."/>
            <person name="Wu W."/>
            <person name="Zeng X."/>
            <person name="Tu M."/>
            <person name="Wang X."/>
            <person name="Huang H."/>
        </authorList>
    </citation>
    <scope>NUCLEOTIDE SEQUENCE</scope>
    <source>
        <strain evidence="1">MT/VB/25A 57/8</strain>
    </source>
</reference>
<organism evidence="1 2">
    <name type="scientific">Hevea brasiliensis</name>
    <name type="common">Para rubber tree</name>
    <name type="synonym">Siphonia brasiliensis</name>
    <dbReference type="NCBI Taxonomy" id="3981"/>
    <lineage>
        <taxon>Eukaryota</taxon>
        <taxon>Viridiplantae</taxon>
        <taxon>Streptophyta</taxon>
        <taxon>Embryophyta</taxon>
        <taxon>Tracheophyta</taxon>
        <taxon>Spermatophyta</taxon>
        <taxon>Magnoliopsida</taxon>
        <taxon>eudicotyledons</taxon>
        <taxon>Gunneridae</taxon>
        <taxon>Pentapetalae</taxon>
        <taxon>rosids</taxon>
        <taxon>fabids</taxon>
        <taxon>Malpighiales</taxon>
        <taxon>Euphorbiaceae</taxon>
        <taxon>Crotonoideae</taxon>
        <taxon>Micrandreae</taxon>
        <taxon>Hevea</taxon>
    </lineage>
</organism>
<name>A0ABQ9M1W6_HEVBR</name>
<keyword evidence="2" id="KW-1185">Reference proteome</keyword>
<proteinExistence type="predicted"/>
<gene>
    <name evidence="1" type="ORF">P3X46_016570</name>
</gene>
<evidence type="ECO:0000313" key="1">
    <source>
        <dbReference type="EMBL" id="KAJ9173435.1"/>
    </source>
</evidence>
<dbReference type="EMBL" id="JARPOI010000009">
    <property type="protein sequence ID" value="KAJ9173435.1"/>
    <property type="molecule type" value="Genomic_DNA"/>
</dbReference>
<comment type="caution">
    <text evidence="1">The sequence shown here is derived from an EMBL/GenBank/DDBJ whole genome shotgun (WGS) entry which is preliminary data.</text>
</comment>
<dbReference type="Proteomes" id="UP001174677">
    <property type="component" value="Chromosome 9"/>
</dbReference>
<sequence length="215" mass="24388">MKGASSSLHAAFFYCEEQVRSYDYHNYEIYANKLVEHPAAQALSSVISDNRMTRGWLKWSLEAHFNDARKEVTDIPETLREYTINILYMTLQAGGISRLLLLLGSFPYHAGRNRHFLYIPTDVAAKHGLLATEGGQSEVHLDLREGLCDAVFEMASIANVRLVLLPAVPVQVFLDSLSREFEPRLERVPAIPPLWYQLKLKWSDGGENTDKLIIP</sequence>
<protein>
    <recommendedName>
        <fullName evidence="3">Aminotransferase-like plant mobile domain-containing protein</fullName>
    </recommendedName>
</protein>
<accession>A0ABQ9M1W6</accession>
<evidence type="ECO:0000313" key="2">
    <source>
        <dbReference type="Proteomes" id="UP001174677"/>
    </source>
</evidence>
<evidence type="ECO:0008006" key="3">
    <source>
        <dbReference type="Google" id="ProtNLM"/>
    </source>
</evidence>